<dbReference type="AlphaFoldDB" id="A0AAV7K296"/>
<feature type="region of interest" description="Disordered" evidence="1">
    <location>
        <begin position="93"/>
        <end position="136"/>
    </location>
</feature>
<evidence type="ECO:0000313" key="2">
    <source>
        <dbReference type="EMBL" id="KAI6655281.1"/>
    </source>
</evidence>
<gene>
    <name evidence="2" type="ORF">LOD99_11437</name>
</gene>
<dbReference type="EMBL" id="JAKMXF010000209">
    <property type="protein sequence ID" value="KAI6655281.1"/>
    <property type="molecule type" value="Genomic_DNA"/>
</dbReference>
<keyword evidence="3" id="KW-1185">Reference proteome</keyword>
<name>A0AAV7K296_9METZ</name>
<reference evidence="2 3" key="1">
    <citation type="journal article" date="2023" name="BMC Biol.">
        <title>The compact genome of the sponge Oopsacas minuta (Hexactinellida) is lacking key metazoan core genes.</title>
        <authorList>
            <person name="Santini S."/>
            <person name="Schenkelaars Q."/>
            <person name="Jourda C."/>
            <person name="Duchesne M."/>
            <person name="Belahbib H."/>
            <person name="Rocher C."/>
            <person name="Selva M."/>
            <person name="Riesgo A."/>
            <person name="Vervoort M."/>
            <person name="Leys S.P."/>
            <person name="Kodjabachian L."/>
            <person name="Le Bivic A."/>
            <person name="Borchiellini C."/>
            <person name="Claverie J.M."/>
            <person name="Renard E."/>
        </authorList>
    </citation>
    <scope>NUCLEOTIDE SEQUENCE [LARGE SCALE GENOMIC DNA]</scope>
    <source>
        <strain evidence="2">SPO-2</strain>
    </source>
</reference>
<proteinExistence type="predicted"/>
<evidence type="ECO:0000256" key="1">
    <source>
        <dbReference type="SAM" id="MobiDB-lite"/>
    </source>
</evidence>
<dbReference type="Proteomes" id="UP001165289">
    <property type="component" value="Unassembled WGS sequence"/>
</dbReference>
<feature type="compositionally biased region" description="Basic and acidic residues" evidence="1">
    <location>
        <begin position="117"/>
        <end position="128"/>
    </location>
</feature>
<comment type="caution">
    <text evidence="2">The sequence shown here is derived from an EMBL/GenBank/DDBJ whole genome shotgun (WGS) entry which is preliminary data.</text>
</comment>
<protein>
    <recommendedName>
        <fullName evidence="4">DUF5641 domain-containing protein</fullName>
    </recommendedName>
</protein>
<evidence type="ECO:0008006" key="4">
    <source>
        <dbReference type="Google" id="ProtNLM"/>
    </source>
</evidence>
<evidence type="ECO:0000313" key="3">
    <source>
        <dbReference type="Proteomes" id="UP001165289"/>
    </source>
</evidence>
<sequence>MSAYTDDIAIALTLCCSATTRLSSVIDDPPLEWDDQIIHQLKCTRKRYAERWRRLYRIFILKRIAAQPPSPILDNAGKKTKVQLNQHIEVSTDVVQKTPKKSPNKPLKSILKKPARRSSDGVDNKRFSPEYLCTEV</sequence>
<organism evidence="2 3">
    <name type="scientific">Oopsacas minuta</name>
    <dbReference type="NCBI Taxonomy" id="111878"/>
    <lineage>
        <taxon>Eukaryota</taxon>
        <taxon>Metazoa</taxon>
        <taxon>Porifera</taxon>
        <taxon>Hexactinellida</taxon>
        <taxon>Hexasterophora</taxon>
        <taxon>Lyssacinosida</taxon>
        <taxon>Leucopsacidae</taxon>
        <taxon>Oopsacas</taxon>
    </lineage>
</organism>
<accession>A0AAV7K296</accession>